<accession>A0A2S0MU56</accession>
<keyword evidence="3" id="KW-1185">Reference proteome</keyword>
<dbReference type="RefSeq" id="WP_106473738.1">
    <property type="nucleotide sequence ID" value="NZ_CP027665.1"/>
</dbReference>
<proteinExistence type="predicted"/>
<reference evidence="3" key="1">
    <citation type="submission" date="2018-03" db="EMBL/GenBank/DDBJ databases">
        <title>Genomic analysis of the strain SH-1 isolated from shrimp intestine.</title>
        <authorList>
            <person name="Kim Y.-S."/>
            <person name="Kim S.-E."/>
            <person name="Kim K.-H."/>
        </authorList>
    </citation>
    <scope>NUCLEOTIDE SEQUENCE [LARGE SCALE GENOMIC DNA]</scope>
    <source>
        <strain evidence="3">SH-1</strain>
    </source>
</reference>
<name>A0A2S0MU56_9RHOB</name>
<organism evidence="2 3">
    <name type="scientific">Pukyongiella litopenaei</name>
    <dbReference type="NCBI Taxonomy" id="2605946"/>
    <lineage>
        <taxon>Bacteria</taxon>
        <taxon>Pseudomonadati</taxon>
        <taxon>Pseudomonadota</taxon>
        <taxon>Alphaproteobacteria</taxon>
        <taxon>Rhodobacterales</taxon>
        <taxon>Paracoccaceae</taxon>
        <taxon>Pukyongiella</taxon>
    </lineage>
</organism>
<keyword evidence="1" id="KW-0175">Coiled coil</keyword>
<sequence length="304" mass="33805">MAKAWDEFRKEYDDKTLKAMENSVKEVAKIKQQMLKFLNDAYTREDALADTIPKARMAGITGKRTDDFRANKEFSKALGLWKKAVETYQDELAALSAYCDAAEKTHAALKRKRDAADKEFKKTKASMDAKAQKDGLVALKKSAAVLDGLKKSAGTYGTLKTHEVFYAARLKASIDGIVAKAVKDCEGEELPEILEDAKRNKNIKAALRMVKSIGKYSKFAGELAESDVDKAKKSLKEASKHMTTLAAMNKDYQAAFKKQKKFINAHNDKKAMIEVISKIAKAHKTCTRIYEDAEDKVEDAVSAS</sequence>
<evidence type="ECO:0000256" key="1">
    <source>
        <dbReference type="SAM" id="Coils"/>
    </source>
</evidence>
<feature type="coiled-coil region" evidence="1">
    <location>
        <begin position="85"/>
        <end position="119"/>
    </location>
</feature>
<evidence type="ECO:0000313" key="2">
    <source>
        <dbReference type="EMBL" id="AVO39434.1"/>
    </source>
</evidence>
<protein>
    <submittedName>
        <fullName evidence="2">Uncharacterized protein</fullName>
    </submittedName>
</protein>
<dbReference type="AlphaFoldDB" id="A0A2S0MU56"/>
<dbReference type="KEGG" id="thas:C6Y53_18215"/>
<dbReference type="EMBL" id="CP027665">
    <property type="protein sequence ID" value="AVO39434.1"/>
    <property type="molecule type" value="Genomic_DNA"/>
</dbReference>
<dbReference type="Proteomes" id="UP000237655">
    <property type="component" value="Chromosome"/>
</dbReference>
<evidence type="ECO:0000313" key="3">
    <source>
        <dbReference type="Proteomes" id="UP000237655"/>
    </source>
</evidence>
<gene>
    <name evidence="2" type="ORF">C6Y53_18215</name>
</gene>